<gene>
    <name evidence="1" type="ORF">SPIL2461_LOCUS10967</name>
</gene>
<name>A0A812RSC6_SYMPI</name>
<dbReference type="OrthoDB" id="414354at2759"/>
<sequence>MQFLVRKRWDYLKPKLRKQSGIMSHGLEMYYLYLDICHLIKTKIVKNALAAEGCFADWRVNRMKVGRVLKHLKAQEDAGGSVDDLPGEFATGRYGVGYLTEEQKRDMWVHITMFAKSNRTLTISQCKQAMLKFYLLNEGILTEEKAKECGHDLDMLDYDSYKIPMEKVWRDFKEWTQRNYPKEWAVRDRRLFALQGEHAAHCTREVVSSCYDKLSALLEECGLVKDGKITTDANTRLWSADEKGFDSSSDKIKYMRVAAPTALGRATADAPGNSFGHITICPFLAAGGLCSPPYVVMTGTCHMRAWKETWSEAKVSATPSGGMTAQLWTQYVLLFNDWLRATHDVKTTEPVVLLIDSGGGSLIHLSTDFTMLCWARNLRPFVLPPYVTSALMPNDQQPNSLAEKRWQKVRAEGRELSSLAALDCIHEVFDYAFQPKTIVQGWAAVGIRVGHAINRDVVLVDRGQQLF</sequence>
<organism evidence="1 2">
    <name type="scientific">Symbiodinium pilosum</name>
    <name type="common">Dinoflagellate</name>
    <dbReference type="NCBI Taxonomy" id="2952"/>
    <lineage>
        <taxon>Eukaryota</taxon>
        <taxon>Sar</taxon>
        <taxon>Alveolata</taxon>
        <taxon>Dinophyceae</taxon>
        <taxon>Suessiales</taxon>
        <taxon>Symbiodiniaceae</taxon>
        <taxon>Symbiodinium</taxon>
    </lineage>
</organism>
<evidence type="ECO:0000313" key="1">
    <source>
        <dbReference type="EMBL" id="CAE7448589.1"/>
    </source>
</evidence>
<dbReference type="Proteomes" id="UP000649617">
    <property type="component" value="Unassembled WGS sequence"/>
</dbReference>
<dbReference type="AlphaFoldDB" id="A0A812RSC6"/>
<feature type="non-terminal residue" evidence="1">
    <location>
        <position position="467"/>
    </location>
</feature>
<proteinExistence type="predicted"/>
<comment type="caution">
    <text evidence="1">The sequence shown here is derived from an EMBL/GenBank/DDBJ whole genome shotgun (WGS) entry which is preliminary data.</text>
</comment>
<reference evidence="1" key="1">
    <citation type="submission" date="2021-02" db="EMBL/GenBank/DDBJ databases">
        <authorList>
            <person name="Dougan E. K."/>
            <person name="Rhodes N."/>
            <person name="Thang M."/>
            <person name="Chan C."/>
        </authorList>
    </citation>
    <scope>NUCLEOTIDE SEQUENCE</scope>
</reference>
<accession>A0A812RSC6</accession>
<evidence type="ECO:0008006" key="3">
    <source>
        <dbReference type="Google" id="ProtNLM"/>
    </source>
</evidence>
<protein>
    <recommendedName>
        <fullName evidence="3">DDE-1 domain-containing protein</fullName>
    </recommendedName>
</protein>
<evidence type="ECO:0000313" key="2">
    <source>
        <dbReference type="Proteomes" id="UP000649617"/>
    </source>
</evidence>
<keyword evidence="2" id="KW-1185">Reference proteome</keyword>
<dbReference type="EMBL" id="CAJNIZ010021120">
    <property type="protein sequence ID" value="CAE7448589.1"/>
    <property type="molecule type" value="Genomic_DNA"/>
</dbReference>